<keyword evidence="4" id="KW-0808">Transferase</keyword>
<keyword evidence="9" id="KW-0902">Two-component regulatory system</keyword>
<dbReference type="EMBL" id="QRDT01000009">
    <property type="protein sequence ID" value="RED35326.1"/>
    <property type="molecule type" value="Genomic_DNA"/>
</dbReference>
<evidence type="ECO:0000313" key="13">
    <source>
        <dbReference type="EMBL" id="SSW91016.1"/>
    </source>
</evidence>
<dbReference type="RefSeq" id="WP_114358058.1">
    <property type="nucleotide sequence ID" value="NZ_QRDT01000009.1"/>
</dbReference>
<evidence type="ECO:0000256" key="5">
    <source>
        <dbReference type="ARBA" id="ARBA00022741"/>
    </source>
</evidence>
<evidence type="ECO:0000313" key="15">
    <source>
        <dbReference type="Proteomes" id="UP000256343"/>
    </source>
</evidence>
<feature type="domain" description="Phytochrome chromophore attachment site" evidence="11">
    <location>
        <begin position="145"/>
        <end position="303"/>
    </location>
</feature>
<dbReference type="InterPro" id="IPR013515">
    <property type="entry name" value="Phytochrome_cen-reg"/>
</dbReference>
<dbReference type="PANTHER" id="PTHR43065">
    <property type="entry name" value="SENSOR HISTIDINE KINASE"/>
    <property type="match status" value="1"/>
</dbReference>
<dbReference type="Proteomes" id="UP000256343">
    <property type="component" value="Unassembled WGS sequence"/>
</dbReference>
<dbReference type="InterPro" id="IPR029016">
    <property type="entry name" value="GAF-like_dom_sf"/>
</dbReference>
<dbReference type="GO" id="GO:0009584">
    <property type="term" value="P:detection of visible light"/>
    <property type="evidence" value="ECO:0007669"/>
    <property type="project" value="InterPro"/>
</dbReference>
<gene>
    <name evidence="12" type="ORF">BJ125_109170</name>
    <name evidence="13" type="ORF">SAMN05892882_109170</name>
</gene>
<dbReference type="PRINTS" id="PR01033">
    <property type="entry name" value="PHYTOCHROME"/>
</dbReference>
<dbReference type="EMBL" id="UFQQ01000009">
    <property type="protein sequence ID" value="SSW91016.1"/>
    <property type="molecule type" value="Genomic_DNA"/>
</dbReference>
<keyword evidence="2" id="KW-0597">Phosphoprotein</keyword>
<dbReference type="Pfam" id="PF08446">
    <property type="entry name" value="PAS_2"/>
    <property type="match status" value="1"/>
</dbReference>
<dbReference type="Pfam" id="PF00989">
    <property type="entry name" value="PAS"/>
    <property type="match status" value="1"/>
</dbReference>
<keyword evidence="1" id="KW-0600">Photoreceptor protein</keyword>
<dbReference type="InterPro" id="IPR001294">
    <property type="entry name" value="Phytochrome"/>
</dbReference>
<dbReference type="InterPro" id="IPR035965">
    <property type="entry name" value="PAS-like_dom_sf"/>
</dbReference>
<evidence type="ECO:0000256" key="9">
    <source>
        <dbReference type="ARBA" id="ARBA00023012"/>
    </source>
</evidence>
<dbReference type="Pfam" id="PF00360">
    <property type="entry name" value="PHY"/>
    <property type="match status" value="1"/>
</dbReference>
<evidence type="ECO:0000256" key="7">
    <source>
        <dbReference type="ARBA" id="ARBA00022840"/>
    </source>
</evidence>
<evidence type="ECO:0000256" key="1">
    <source>
        <dbReference type="ARBA" id="ARBA00022543"/>
    </source>
</evidence>
<dbReference type="AlphaFoldDB" id="A0A336JRX7"/>
<dbReference type="PANTHER" id="PTHR43065:SF42">
    <property type="entry name" value="TWO-COMPONENT SENSOR PPRA"/>
    <property type="match status" value="1"/>
</dbReference>
<dbReference type="CDD" id="cd00130">
    <property type="entry name" value="PAS"/>
    <property type="match status" value="1"/>
</dbReference>
<evidence type="ECO:0000256" key="4">
    <source>
        <dbReference type="ARBA" id="ARBA00022679"/>
    </source>
</evidence>
<evidence type="ECO:0000313" key="12">
    <source>
        <dbReference type="EMBL" id="RED35326.1"/>
    </source>
</evidence>
<dbReference type="GO" id="GO:0006355">
    <property type="term" value="P:regulation of DNA-templated transcription"/>
    <property type="evidence" value="ECO:0007669"/>
    <property type="project" value="InterPro"/>
</dbReference>
<keyword evidence="6" id="KW-0418">Kinase</keyword>
<accession>A0A336JRX7</accession>
<keyword evidence="15" id="KW-1185">Reference proteome</keyword>
<dbReference type="PROSITE" id="PS50046">
    <property type="entry name" value="PHYTOCHROME_2"/>
    <property type="match status" value="1"/>
</dbReference>
<evidence type="ECO:0000256" key="6">
    <source>
        <dbReference type="ARBA" id="ARBA00022777"/>
    </source>
</evidence>
<evidence type="ECO:0000256" key="8">
    <source>
        <dbReference type="ARBA" id="ARBA00022991"/>
    </source>
</evidence>
<protein>
    <submittedName>
        <fullName evidence="13">PAS domain-containing protein</fullName>
    </submittedName>
</protein>
<dbReference type="SUPFAM" id="SSF55781">
    <property type="entry name" value="GAF domain-like"/>
    <property type="match status" value="2"/>
</dbReference>
<proteinExistence type="predicted"/>
<dbReference type="Gene3D" id="3.30.450.20">
    <property type="entry name" value="PAS domain"/>
    <property type="match status" value="2"/>
</dbReference>
<evidence type="ECO:0000256" key="10">
    <source>
        <dbReference type="ARBA" id="ARBA00023170"/>
    </source>
</evidence>
<dbReference type="InterPro" id="IPR003018">
    <property type="entry name" value="GAF"/>
</dbReference>
<evidence type="ECO:0000259" key="11">
    <source>
        <dbReference type="PROSITE" id="PS50046"/>
    </source>
</evidence>
<sequence length="731" mass="79757">MAGRALGSPAFGTADLSNCEREEIHLAGSIQPHGALLVVSEPDHVVVQASANAAEFLNLKRVLGVPLAEIDGDLLIKILPNLDPPAEGMPVAVRCRIGAPAADYDGLIHRPPDGGLVIELERAGPPIDLSGTLAPALERIRTAGSLRALCDDAALLFQQRTGYDRVMVYRFDEQGHGEVFSERHVPGLESYLGNRYPASDIPQMARRLYERQRVRVLVDVGYQPVPLEPRLSPLTGHELDMSGCFLRSMSPIHLQYLKNMGVRATLVVSLVVGGKLWGLIACHHYLPRFIHFELRAICELLAEAVATRITALESFAQSQSELFVQRLEQRLIESITREGDWRAAIFDTAQSILQPLRATGCALVYEDQIRTVGEVPGTQDIRQIAAWLDRQPRAPVIATASLGLDLPQFAHLTREASGVAAAPISDHPGEFLMWFRPERVHTVTWGGDPKKPFTMGDTPADLSPRRSFAKWYEVVEGTSDPWTAADLAAARTIGHTVADIVLQFRAVRTLIAREQYEQFSTQLHASLQPVLITDSDGRILLMNDVFRAMLPTGTPTVAHLDDLAGLFVEPQDFLRNVAELIDYGRGWRGEVLLRGSGNAPHPLLVRADPVTPAQDQALGFVLIFSDATDRRTADAARTRFQEGILASARAGVRLDSKSDLVHEKLLSALVENAQLAALEITYGVETGRIAELLEGVRQSMLRTAEVLGHLVQHAARTGGDGGSDGGTRSGA</sequence>
<dbReference type="InterPro" id="IPR013654">
    <property type="entry name" value="PAS_2"/>
</dbReference>
<keyword evidence="5" id="KW-0547">Nucleotide-binding</keyword>
<dbReference type="SMART" id="SM00065">
    <property type="entry name" value="GAF"/>
    <property type="match status" value="1"/>
</dbReference>
<dbReference type="InterPro" id="IPR013767">
    <property type="entry name" value="PAS_fold"/>
</dbReference>
<dbReference type="GO" id="GO:0009881">
    <property type="term" value="F:photoreceptor activity"/>
    <property type="evidence" value="ECO:0007669"/>
    <property type="project" value="UniProtKB-KW"/>
</dbReference>
<name>A0A336JRX7_9BRAD</name>
<evidence type="ECO:0000256" key="2">
    <source>
        <dbReference type="ARBA" id="ARBA00022553"/>
    </source>
</evidence>
<dbReference type="Gene3D" id="3.30.450.40">
    <property type="match status" value="1"/>
</dbReference>
<dbReference type="InterPro" id="IPR016132">
    <property type="entry name" value="Phyto_chromo_attachment"/>
</dbReference>
<dbReference type="GO" id="GO:0016301">
    <property type="term" value="F:kinase activity"/>
    <property type="evidence" value="ECO:0007669"/>
    <property type="project" value="UniProtKB-KW"/>
</dbReference>
<dbReference type="Gene3D" id="3.30.450.270">
    <property type="match status" value="1"/>
</dbReference>
<dbReference type="GO" id="GO:0000160">
    <property type="term" value="P:phosphorelay signal transduction system"/>
    <property type="evidence" value="ECO:0007669"/>
    <property type="project" value="UniProtKB-KW"/>
</dbReference>
<dbReference type="Pfam" id="PF01590">
    <property type="entry name" value="GAF"/>
    <property type="match status" value="1"/>
</dbReference>
<keyword evidence="8" id="KW-0157">Chromophore</keyword>
<reference evidence="12 15" key="2">
    <citation type="submission" date="2018-07" db="EMBL/GenBank/DDBJ databases">
        <title>Genomic Encyclopedia of Archaeal and Bacterial Type Strains, Phase II (KMG-II): from individual species to whole genera.</title>
        <authorList>
            <person name="Goeker M."/>
        </authorList>
    </citation>
    <scope>NUCLEOTIDE SEQUENCE [LARGE SCALE GENOMIC DNA]</scope>
    <source>
        <strain evidence="12 15">JA575</strain>
    </source>
</reference>
<keyword evidence="3" id="KW-0716">Sensory transduction</keyword>
<keyword evidence="7" id="KW-0067">ATP-binding</keyword>
<dbReference type="GO" id="GO:0005524">
    <property type="term" value="F:ATP binding"/>
    <property type="evidence" value="ECO:0007669"/>
    <property type="project" value="UniProtKB-KW"/>
</dbReference>
<dbReference type="SUPFAM" id="SSF55785">
    <property type="entry name" value="PYP-like sensor domain (PAS domain)"/>
    <property type="match status" value="2"/>
</dbReference>
<dbReference type="InterPro" id="IPR000014">
    <property type="entry name" value="PAS"/>
</dbReference>
<evidence type="ECO:0000256" key="3">
    <source>
        <dbReference type="ARBA" id="ARBA00022606"/>
    </source>
</evidence>
<keyword evidence="10" id="KW-0675">Receptor</keyword>
<organism evidence="13 14">
    <name type="scientific">Rhodopseudomonas pentothenatexigens</name>
    <dbReference type="NCBI Taxonomy" id="999699"/>
    <lineage>
        <taxon>Bacteria</taxon>
        <taxon>Pseudomonadati</taxon>
        <taxon>Pseudomonadota</taxon>
        <taxon>Alphaproteobacteria</taxon>
        <taxon>Hyphomicrobiales</taxon>
        <taxon>Nitrobacteraceae</taxon>
        <taxon>Rhodopseudomonas</taxon>
    </lineage>
</organism>
<evidence type="ECO:0000313" key="14">
    <source>
        <dbReference type="Proteomes" id="UP000252631"/>
    </source>
</evidence>
<reference evidence="13 14" key="1">
    <citation type="submission" date="2017-08" db="EMBL/GenBank/DDBJ databases">
        <authorList>
            <person name="de Groot N.N."/>
        </authorList>
    </citation>
    <scope>NUCLEOTIDE SEQUENCE [LARGE SCALE GENOMIC DNA]</scope>
    <source>
        <strain evidence="13 14">JA575</strain>
    </source>
</reference>
<dbReference type="Proteomes" id="UP000252631">
    <property type="component" value="Unassembled WGS sequence"/>
</dbReference>
<dbReference type="OrthoDB" id="9760752at2"/>
<dbReference type="InterPro" id="IPR043150">
    <property type="entry name" value="Phytochrome_PHY_sf"/>
</dbReference>